<sequence length="193" mass="20100">MSFIQSVGLELIKAVWAGSVSVSGQIVMRMPLLSIALLTSTVTGSGADNPVNSPGEKNQAFVEDGAREIEKRVAGRWAESPIYLSANNMSNATGQPSLVLMSSGSTHIPVWSLSGSTVGQSVAGLVSGLPSGCAAVKVEIVVTTTDEGTSPIHEDVYRCHLSQMVEGAAFTSRYVLGTPVRTALPAISIWGQP</sequence>
<evidence type="ECO:0000313" key="1">
    <source>
        <dbReference type="EMBL" id="TWT84707.1"/>
    </source>
</evidence>
<organism evidence="1 2">
    <name type="scientific">Novipirellula herctigrandis</name>
    <dbReference type="NCBI Taxonomy" id="2527986"/>
    <lineage>
        <taxon>Bacteria</taxon>
        <taxon>Pseudomonadati</taxon>
        <taxon>Planctomycetota</taxon>
        <taxon>Planctomycetia</taxon>
        <taxon>Pirellulales</taxon>
        <taxon>Pirellulaceae</taxon>
        <taxon>Novipirellula</taxon>
    </lineage>
</organism>
<evidence type="ECO:0000313" key="2">
    <source>
        <dbReference type="Proteomes" id="UP000315010"/>
    </source>
</evidence>
<protein>
    <submittedName>
        <fullName evidence="1">Uncharacterized protein</fullName>
    </submittedName>
</protein>
<accession>A0A5C5ZC26</accession>
<name>A0A5C5ZC26_9BACT</name>
<dbReference type="EMBL" id="SJPJ01000001">
    <property type="protein sequence ID" value="TWT84707.1"/>
    <property type="molecule type" value="Genomic_DNA"/>
</dbReference>
<dbReference type="Proteomes" id="UP000315010">
    <property type="component" value="Unassembled WGS sequence"/>
</dbReference>
<gene>
    <name evidence="1" type="ORF">CA13_61870</name>
</gene>
<comment type="caution">
    <text evidence="1">The sequence shown here is derived from an EMBL/GenBank/DDBJ whole genome shotgun (WGS) entry which is preliminary data.</text>
</comment>
<dbReference type="AlphaFoldDB" id="A0A5C5ZC26"/>
<keyword evidence="2" id="KW-1185">Reference proteome</keyword>
<proteinExistence type="predicted"/>
<reference evidence="1 2" key="1">
    <citation type="submission" date="2019-02" db="EMBL/GenBank/DDBJ databases">
        <title>Deep-cultivation of Planctomycetes and their phenomic and genomic characterization uncovers novel biology.</title>
        <authorList>
            <person name="Wiegand S."/>
            <person name="Jogler M."/>
            <person name="Boedeker C."/>
            <person name="Pinto D."/>
            <person name="Vollmers J."/>
            <person name="Rivas-Marin E."/>
            <person name="Kohn T."/>
            <person name="Peeters S.H."/>
            <person name="Heuer A."/>
            <person name="Rast P."/>
            <person name="Oberbeckmann S."/>
            <person name="Bunk B."/>
            <person name="Jeske O."/>
            <person name="Meyerdierks A."/>
            <person name="Storesund J.E."/>
            <person name="Kallscheuer N."/>
            <person name="Luecker S."/>
            <person name="Lage O.M."/>
            <person name="Pohl T."/>
            <person name="Merkel B.J."/>
            <person name="Hornburger P."/>
            <person name="Mueller R.-W."/>
            <person name="Bruemmer F."/>
            <person name="Labrenz M."/>
            <person name="Spormann A.M."/>
            <person name="Op Den Camp H."/>
            <person name="Overmann J."/>
            <person name="Amann R."/>
            <person name="Jetten M.S.M."/>
            <person name="Mascher T."/>
            <person name="Medema M.H."/>
            <person name="Devos D.P."/>
            <person name="Kaster A.-K."/>
            <person name="Ovreas L."/>
            <person name="Rohde M."/>
            <person name="Galperin M.Y."/>
            <person name="Jogler C."/>
        </authorList>
    </citation>
    <scope>NUCLEOTIDE SEQUENCE [LARGE SCALE GENOMIC DNA]</scope>
    <source>
        <strain evidence="1 2">CA13</strain>
    </source>
</reference>